<dbReference type="RefSeq" id="WP_093960305.1">
    <property type="nucleotide sequence ID" value="NZ_NEWD01000013.1"/>
</dbReference>
<evidence type="ECO:0000259" key="2">
    <source>
        <dbReference type="Pfam" id="PF03432"/>
    </source>
</evidence>
<feature type="compositionally biased region" description="Basic residues" evidence="1">
    <location>
        <begin position="484"/>
        <end position="493"/>
    </location>
</feature>
<dbReference type="InterPro" id="IPR005094">
    <property type="entry name" value="Endonuclease_MobA/VirD2"/>
</dbReference>
<feature type="compositionally biased region" description="Basic and acidic residues" evidence="1">
    <location>
        <begin position="459"/>
        <end position="483"/>
    </location>
</feature>
<reference evidence="3 4" key="1">
    <citation type="submission" date="2017-05" db="EMBL/GenBank/DDBJ databases">
        <title>Bifidobacterium vansinderenii sp. nov.</title>
        <authorList>
            <person name="Lugli G.A."/>
            <person name="Duranti S."/>
            <person name="Mangifesta M."/>
        </authorList>
    </citation>
    <scope>NUCLEOTIDE SEQUENCE [LARGE SCALE GENOMIC DNA]</scope>
    <source>
        <strain evidence="3 4">Tam10B</strain>
    </source>
</reference>
<evidence type="ECO:0000313" key="4">
    <source>
        <dbReference type="Proteomes" id="UP000215433"/>
    </source>
</evidence>
<dbReference type="EMBL" id="NEWD01000013">
    <property type="protein sequence ID" value="OXN00613.1"/>
    <property type="molecule type" value="Genomic_DNA"/>
</dbReference>
<evidence type="ECO:0000313" key="3">
    <source>
        <dbReference type="EMBL" id="OXN00613.1"/>
    </source>
</evidence>
<proteinExistence type="predicted"/>
<sequence length="493" mass="56600">MAVVKVKQIKATLSKSLDYISRDDKTDGGRLVTANYGPWEGAEATETAMLDDLRQSGNGLKKGGVLAHHVIQSFDPNDPITPEQAHELGRQFADEITGGRHKYVIATHVDRDHIHNHIIICATSEDDHRKIRIHKTTLGQWRKASDEICRRERLNVLPEPDEPRHARSLEEIYAAVHGTGIKEKLRTAIDLTAAKAHDFAEFQDLMDLMDVTVTIRGRHLTYTDQTSGLRVRDTKLGETYDEEGIMLRLTRSVVTPISFNHRLIAERTDRNVTVWLPGTRRQRKIVIPMDRIVSDGTTWRAWLTDHRQITILDRRGRYADTVWTHGLYHWFGRPADRLETLADTRIIDVAAGRTAGQRRYYAAQGRRLDRLREETRALNAALRWTGQTGRADTAVAALRERLDEERAGLAASIIALADAIDHGDADLQIERREDIANRETRVTNLEQDLNAITRTHKRIDHDTPDHPAHDHEDREREDREQRERQHRNTRPRR</sequence>
<dbReference type="Pfam" id="PF03432">
    <property type="entry name" value="Relaxase"/>
    <property type="match status" value="1"/>
</dbReference>
<accession>A0A229VYB2</accession>
<dbReference type="OrthoDB" id="5688559at2"/>
<comment type="caution">
    <text evidence="3">The sequence shown here is derived from an EMBL/GenBank/DDBJ whole genome shotgun (WGS) entry which is preliminary data.</text>
</comment>
<organism evidence="3 4">
    <name type="scientific">Bifidobacterium vansinderenii</name>
    <dbReference type="NCBI Taxonomy" id="1984871"/>
    <lineage>
        <taxon>Bacteria</taxon>
        <taxon>Bacillati</taxon>
        <taxon>Actinomycetota</taxon>
        <taxon>Actinomycetes</taxon>
        <taxon>Bifidobacteriales</taxon>
        <taxon>Bifidobacteriaceae</taxon>
        <taxon>Bifidobacterium</taxon>
    </lineage>
</organism>
<feature type="domain" description="MobA/VirD2-like nuclease" evidence="2">
    <location>
        <begin position="19"/>
        <end position="153"/>
    </location>
</feature>
<gene>
    <name evidence="3" type="ORF">Tam10B_1136</name>
</gene>
<dbReference type="Proteomes" id="UP000215433">
    <property type="component" value="Unassembled WGS sequence"/>
</dbReference>
<keyword evidence="4" id="KW-1185">Reference proteome</keyword>
<protein>
    <submittedName>
        <fullName evidence="3">Mobilization protein</fullName>
    </submittedName>
</protein>
<feature type="region of interest" description="Disordered" evidence="1">
    <location>
        <begin position="454"/>
        <end position="493"/>
    </location>
</feature>
<evidence type="ECO:0000256" key="1">
    <source>
        <dbReference type="SAM" id="MobiDB-lite"/>
    </source>
</evidence>
<name>A0A229VYB2_9BIFI</name>
<dbReference type="AlphaFoldDB" id="A0A229VYB2"/>